<dbReference type="RefSeq" id="WP_283430388.1">
    <property type="nucleotide sequence ID" value="NZ_FXUG01000001.1"/>
</dbReference>
<dbReference type="Proteomes" id="UP001158067">
    <property type="component" value="Unassembled WGS sequence"/>
</dbReference>
<evidence type="ECO:0000313" key="2">
    <source>
        <dbReference type="EMBL" id="SMP38369.1"/>
    </source>
</evidence>
<gene>
    <name evidence="2" type="ORF">SAMN06265222_101124</name>
</gene>
<feature type="domain" description="SseB protein N-terminal" evidence="1">
    <location>
        <begin position="22"/>
        <end position="116"/>
    </location>
</feature>
<comment type="caution">
    <text evidence="2">The sequence shown here is derived from an EMBL/GenBank/DDBJ whole genome shotgun (WGS) entry which is preliminary data.</text>
</comment>
<evidence type="ECO:0000259" key="1">
    <source>
        <dbReference type="Pfam" id="PF07179"/>
    </source>
</evidence>
<dbReference type="InterPro" id="IPR009839">
    <property type="entry name" value="SseB_N"/>
</dbReference>
<organism evidence="2 3">
    <name type="scientific">Neorhodopirellula lusitana</name>
    <dbReference type="NCBI Taxonomy" id="445327"/>
    <lineage>
        <taxon>Bacteria</taxon>
        <taxon>Pseudomonadati</taxon>
        <taxon>Planctomycetota</taxon>
        <taxon>Planctomycetia</taxon>
        <taxon>Pirellulales</taxon>
        <taxon>Pirellulaceae</taxon>
        <taxon>Neorhodopirellula</taxon>
    </lineage>
</organism>
<name>A0ABY1PN10_9BACT</name>
<proteinExistence type="predicted"/>
<sequence length="137" mass="15536">MGVESELDHQVFHDALKRGDVAAISRQLIDHQFLLIHLADEADSSEETEILGALTAQFEDRDYLVAFSSQERASEFVEKRSDLFADESEVGGFWVDGRTMLDYLDDELGLLMNPDGLGHQRLSPKWITKILNELNLE</sequence>
<reference evidence="2 3" key="1">
    <citation type="submission" date="2017-05" db="EMBL/GenBank/DDBJ databases">
        <authorList>
            <person name="Varghese N."/>
            <person name="Submissions S."/>
        </authorList>
    </citation>
    <scope>NUCLEOTIDE SEQUENCE [LARGE SCALE GENOMIC DNA]</scope>
    <source>
        <strain evidence="2 3">DSM 25457</strain>
    </source>
</reference>
<accession>A0ABY1PN10</accession>
<dbReference type="Pfam" id="PF07179">
    <property type="entry name" value="SseB"/>
    <property type="match status" value="1"/>
</dbReference>
<evidence type="ECO:0000313" key="3">
    <source>
        <dbReference type="Proteomes" id="UP001158067"/>
    </source>
</evidence>
<protein>
    <recommendedName>
        <fullName evidence="1">SseB protein N-terminal domain-containing protein</fullName>
    </recommendedName>
</protein>
<dbReference type="EMBL" id="FXUG01000001">
    <property type="protein sequence ID" value="SMP38369.1"/>
    <property type="molecule type" value="Genomic_DNA"/>
</dbReference>
<keyword evidence="3" id="KW-1185">Reference proteome</keyword>